<comment type="caution">
    <text evidence="1">The sequence shown here is derived from an EMBL/GenBank/DDBJ whole genome shotgun (WGS) entry which is preliminary data.</text>
</comment>
<dbReference type="RefSeq" id="WP_078318575.1">
    <property type="nucleotide sequence ID" value="NZ_MUYV01000021.1"/>
</dbReference>
<accession>A0A1T0CL15</accession>
<proteinExistence type="predicted"/>
<sequence length="153" mass="17142">MGRKLLTTAAIRRIISLRTDENSNHTFADIAKTIRDEFGIDVSMHAVRKAYNKHKDTLPSFVPNVKLVSTVQSESNSRMADGGIVTQAVKEADRVASEQYLSKKMPSRTSGGRVLEDWEKSAQKFLSLSHDEMIEKLNSGTLIEEINDLSDFE</sequence>
<organism evidence="1 2">
    <name type="scientific">Moraxella porci DSM 25326</name>
    <dbReference type="NCBI Taxonomy" id="573983"/>
    <lineage>
        <taxon>Bacteria</taxon>
        <taxon>Pseudomonadati</taxon>
        <taxon>Pseudomonadota</taxon>
        <taxon>Gammaproteobacteria</taxon>
        <taxon>Moraxellales</taxon>
        <taxon>Moraxellaceae</taxon>
        <taxon>Moraxella</taxon>
    </lineage>
</organism>
<protein>
    <submittedName>
        <fullName evidence="1">Uncharacterized protein</fullName>
    </submittedName>
</protein>
<dbReference type="Proteomes" id="UP000190683">
    <property type="component" value="Unassembled WGS sequence"/>
</dbReference>
<gene>
    <name evidence="1" type="ORF">B0681_10025</name>
</gene>
<dbReference type="AlphaFoldDB" id="A0A1T0CL15"/>
<evidence type="ECO:0000313" key="1">
    <source>
        <dbReference type="EMBL" id="OOS23046.1"/>
    </source>
</evidence>
<name>A0A1T0CL15_9GAMM</name>
<dbReference type="EMBL" id="MUYV01000021">
    <property type="protein sequence ID" value="OOS23046.1"/>
    <property type="molecule type" value="Genomic_DNA"/>
</dbReference>
<reference evidence="1 2" key="1">
    <citation type="submission" date="2017-02" db="EMBL/GenBank/DDBJ databases">
        <title>Draft genome sequence of Moraxella porci CCUG 54912T type strain.</title>
        <authorList>
            <person name="Salva-Serra F."/>
            <person name="Engstrom-Jakobsson H."/>
            <person name="Thorell K."/>
            <person name="Jaen-Luchoro D."/>
            <person name="Gonzales-Siles L."/>
            <person name="Karlsson R."/>
            <person name="Yazdan S."/>
            <person name="Boulund F."/>
            <person name="Johnning A."/>
            <person name="Engstrand L."/>
            <person name="Kristiansson E."/>
            <person name="Moore E."/>
        </authorList>
    </citation>
    <scope>NUCLEOTIDE SEQUENCE [LARGE SCALE GENOMIC DNA]</scope>
    <source>
        <strain evidence="1 2">CCUG 54912</strain>
    </source>
</reference>
<evidence type="ECO:0000313" key="2">
    <source>
        <dbReference type="Proteomes" id="UP000190683"/>
    </source>
</evidence>
<keyword evidence="2" id="KW-1185">Reference proteome</keyword>